<dbReference type="EMBL" id="VWOX01000024">
    <property type="protein sequence ID" value="KAA5538933.1"/>
    <property type="molecule type" value="Genomic_DNA"/>
</dbReference>
<dbReference type="Proteomes" id="UP000324479">
    <property type="component" value="Unassembled WGS sequence"/>
</dbReference>
<feature type="chain" id="PRO_5024398328" description="Beta-hexosaminidase bacterial type N-terminal domain-containing protein" evidence="1">
    <location>
        <begin position="21"/>
        <end position="171"/>
    </location>
</feature>
<evidence type="ECO:0000313" key="3">
    <source>
        <dbReference type="Proteomes" id="UP000324479"/>
    </source>
</evidence>
<reference evidence="2 3" key="1">
    <citation type="submission" date="2019-08" db="EMBL/GenBank/DDBJ databases">
        <authorList>
            <person name="Dhanesh K."/>
            <person name="Kumar G."/>
            <person name="Sasikala C."/>
            <person name="Venkata Ramana C."/>
        </authorList>
    </citation>
    <scope>NUCLEOTIDE SEQUENCE [LARGE SCALE GENOMIC DNA]</scope>
    <source>
        <strain evidence="2 3">JC645</strain>
    </source>
</reference>
<evidence type="ECO:0000313" key="2">
    <source>
        <dbReference type="EMBL" id="KAA5538933.1"/>
    </source>
</evidence>
<accession>A0A5M6CV49</accession>
<keyword evidence="3" id="KW-1185">Reference proteome</keyword>
<feature type="signal peptide" evidence="1">
    <location>
        <begin position="1"/>
        <end position="20"/>
    </location>
</feature>
<sequence>MSLRIICLAGCLFATLLGDANIFAEQLQRSSSPIWITLRHSPANGHQESSVEIQVPSGIDFKVIDAIAETLSDQKIDVGRLVAHQDISLEFSSASFVVMRIDGTDLTLAPGSGFPFETTRALTTALNQLGVKNTTIVDPDKLLHRRFSQGDPFFPEYAYSLRAPSASQSRN</sequence>
<keyword evidence="1" id="KW-0732">Signal</keyword>
<protein>
    <recommendedName>
        <fullName evidence="4">Beta-hexosaminidase bacterial type N-terminal domain-containing protein</fullName>
    </recommendedName>
</protein>
<evidence type="ECO:0008006" key="4">
    <source>
        <dbReference type="Google" id="ProtNLM"/>
    </source>
</evidence>
<organism evidence="2 3">
    <name type="scientific">Roseiconus nitratireducens</name>
    <dbReference type="NCBI Taxonomy" id="2605748"/>
    <lineage>
        <taxon>Bacteria</taxon>
        <taxon>Pseudomonadati</taxon>
        <taxon>Planctomycetota</taxon>
        <taxon>Planctomycetia</taxon>
        <taxon>Pirellulales</taxon>
        <taxon>Pirellulaceae</taxon>
        <taxon>Roseiconus</taxon>
    </lineage>
</organism>
<comment type="caution">
    <text evidence="2">The sequence shown here is derived from an EMBL/GenBank/DDBJ whole genome shotgun (WGS) entry which is preliminary data.</text>
</comment>
<proteinExistence type="predicted"/>
<gene>
    <name evidence="2" type="ORF">FYK55_26210</name>
</gene>
<name>A0A5M6CV49_9BACT</name>
<dbReference type="AlphaFoldDB" id="A0A5M6CV49"/>
<evidence type="ECO:0000256" key="1">
    <source>
        <dbReference type="SAM" id="SignalP"/>
    </source>
</evidence>